<accession>A0ABV9ENR0</accession>
<dbReference type="Pfam" id="PF20211">
    <property type="entry name" value="DUF6571"/>
    <property type="match status" value="1"/>
</dbReference>
<protein>
    <submittedName>
        <fullName evidence="2">DUF6571 family protein</fullName>
    </submittedName>
</protein>
<dbReference type="InterPro" id="IPR046701">
    <property type="entry name" value="DUF6571"/>
</dbReference>
<feature type="domain" description="DUF6571" evidence="1">
    <location>
        <begin position="246"/>
        <end position="529"/>
    </location>
</feature>
<evidence type="ECO:0000313" key="3">
    <source>
        <dbReference type="Proteomes" id="UP001595891"/>
    </source>
</evidence>
<evidence type="ECO:0000259" key="1">
    <source>
        <dbReference type="Pfam" id="PF20211"/>
    </source>
</evidence>
<reference evidence="3" key="1">
    <citation type="journal article" date="2019" name="Int. J. Syst. Evol. Microbiol.">
        <title>The Global Catalogue of Microorganisms (GCM) 10K type strain sequencing project: providing services to taxonomists for standard genome sequencing and annotation.</title>
        <authorList>
            <consortium name="The Broad Institute Genomics Platform"/>
            <consortium name="The Broad Institute Genome Sequencing Center for Infectious Disease"/>
            <person name="Wu L."/>
            <person name="Ma J."/>
        </authorList>
    </citation>
    <scope>NUCLEOTIDE SEQUENCE [LARGE SCALE GENOMIC DNA]</scope>
    <source>
        <strain evidence="3">CCUG 49560</strain>
    </source>
</reference>
<keyword evidence="3" id="KW-1185">Reference proteome</keyword>
<gene>
    <name evidence="2" type="ORF">ACFO8L_29950</name>
</gene>
<name>A0ABV9ENR0_9ACTN</name>
<organism evidence="2 3">
    <name type="scientific">Sphaerisporangium corydalis</name>
    <dbReference type="NCBI Taxonomy" id="1441875"/>
    <lineage>
        <taxon>Bacteria</taxon>
        <taxon>Bacillati</taxon>
        <taxon>Actinomycetota</taxon>
        <taxon>Actinomycetes</taxon>
        <taxon>Streptosporangiales</taxon>
        <taxon>Streptosporangiaceae</taxon>
        <taxon>Sphaerisporangium</taxon>
    </lineage>
</organism>
<proteinExistence type="predicted"/>
<dbReference type="EMBL" id="JBHSFN010000022">
    <property type="protein sequence ID" value="MFC4590350.1"/>
    <property type="molecule type" value="Genomic_DNA"/>
</dbReference>
<evidence type="ECO:0000313" key="2">
    <source>
        <dbReference type="EMBL" id="MFC4590350.1"/>
    </source>
</evidence>
<sequence length="633" mass="68380">MDGFITEMEHARGVISEHTAAIRQTFATEGVPATSLDPIAEIEHWIDTHLPDLRRRTKLAHETTNLPNWSPTGPGALIPYQEQPLLPATEARRQGTDLATKYKELKSNSWYSPSRDEDFREIVNTLAAHVNDPEYTAAFFAALGTKGTRELPIVLRKNLAPGDGALAPARPDDDVLRTVGLALATAVSAGSGIPGFSQVKDGLRKTAPEPEQVATSLLLSAGKFPTEWLAQVAVANGLRNPRKVTPGVLNALANNPAAARLALNSVTDNDPVKLKKYLQALTHHTSALGAWPAEVNAFGRMLAAASGAYDERDGKHSREAATFAFTVITALGGMEVGEPARINMAEIAGAYATEIMEGANLGDTNHLLDSAFSDVTSRIPGLDPQFRLSPKDTYRFLKTFTDSTNHQVPFQAGMEILTTRLIGEAAPVAIKSSKLTVLDDTFAALGNVRGLQLAAQEVQGQKQDNADEAFDKVTSFLIGTGIGFTGLVPPFETMPLVWTTFSTLEAGADTFKPEKETETDKIRKADDELTLGRRYIIAQSLMAAGFTPKIWPSEYQADHPASIRIADTNGLPLPFAAIAKKGEPGLDELDRWFMENGLGGTDDLSLGKVSERLADHYNGQKAVSTPRARFYDN</sequence>
<comment type="caution">
    <text evidence="2">The sequence shown here is derived from an EMBL/GenBank/DDBJ whole genome shotgun (WGS) entry which is preliminary data.</text>
</comment>
<dbReference type="Proteomes" id="UP001595891">
    <property type="component" value="Unassembled WGS sequence"/>
</dbReference>
<dbReference type="RefSeq" id="WP_262844101.1">
    <property type="nucleotide sequence ID" value="NZ_JANZYP010000025.1"/>
</dbReference>